<feature type="compositionally biased region" description="Polar residues" evidence="1">
    <location>
        <begin position="39"/>
        <end position="57"/>
    </location>
</feature>
<keyword evidence="3" id="KW-1185">Reference proteome</keyword>
<dbReference type="EMBL" id="CAJVCE010000010">
    <property type="protein sequence ID" value="CAG7646620.1"/>
    <property type="molecule type" value="Genomic_DNA"/>
</dbReference>
<evidence type="ECO:0000313" key="2">
    <source>
        <dbReference type="EMBL" id="CAG7646620.1"/>
    </source>
</evidence>
<protein>
    <recommendedName>
        <fullName evidence="4">DUF3862 domain-containing protein</fullName>
    </recommendedName>
</protein>
<organism evidence="2 3">
    <name type="scientific">Paenibacillus allorhizosphaerae</name>
    <dbReference type="NCBI Taxonomy" id="2849866"/>
    <lineage>
        <taxon>Bacteria</taxon>
        <taxon>Bacillati</taxon>
        <taxon>Bacillota</taxon>
        <taxon>Bacilli</taxon>
        <taxon>Bacillales</taxon>
        <taxon>Paenibacillaceae</taxon>
        <taxon>Paenibacillus</taxon>
    </lineage>
</organism>
<evidence type="ECO:0000256" key="1">
    <source>
        <dbReference type="SAM" id="MobiDB-lite"/>
    </source>
</evidence>
<feature type="compositionally biased region" description="Polar residues" evidence="1">
    <location>
        <begin position="77"/>
        <end position="89"/>
    </location>
</feature>
<evidence type="ECO:0008006" key="4">
    <source>
        <dbReference type="Google" id="ProtNLM"/>
    </source>
</evidence>
<proteinExistence type="predicted"/>
<feature type="region of interest" description="Disordered" evidence="1">
    <location>
        <begin position="39"/>
        <end position="89"/>
    </location>
</feature>
<sequence>MDEKKIKKTIFTKWWFWLSLLVLIASISLAGINSHSEAASEPDQSIQSSNTQQANANDTEKLAEQPESSELIEAPNTMVTTPTSAEQNEQPVASDIFGSSFGAPVSVEIETEKVTITKEEFDKIYYGMTYDQVKEIIGGPGTTLSQEGANRGTNYKATYLYLGENSEGASAIFSFKSGKLSLKNQMGLE</sequence>
<accession>A0ABM8VK80</accession>
<reference evidence="2 3" key="1">
    <citation type="submission" date="2021-06" db="EMBL/GenBank/DDBJ databases">
        <authorList>
            <person name="Criscuolo A."/>
        </authorList>
    </citation>
    <scope>NUCLEOTIDE SEQUENCE [LARGE SCALE GENOMIC DNA]</scope>
    <source>
        <strain evidence="3">CIP 111802</strain>
    </source>
</reference>
<dbReference type="Proteomes" id="UP000730618">
    <property type="component" value="Unassembled WGS sequence"/>
</dbReference>
<name>A0ABM8VK80_9BACL</name>
<gene>
    <name evidence="2" type="ORF">PAECIP111802_03791</name>
</gene>
<dbReference type="RefSeq" id="WP_230415137.1">
    <property type="nucleotide sequence ID" value="NZ_CAJVCE010000010.1"/>
</dbReference>
<comment type="caution">
    <text evidence="2">The sequence shown here is derived from an EMBL/GenBank/DDBJ whole genome shotgun (WGS) entry which is preliminary data.</text>
</comment>
<evidence type="ECO:0000313" key="3">
    <source>
        <dbReference type="Proteomes" id="UP000730618"/>
    </source>
</evidence>